<dbReference type="PRINTS" id="PR01270">
    <property type="entry name" value="HDASUPER"/>
</dbReference>
<dbReference type="SUPFAM" id="SSF52768">
    <property type="entry name" value="Arginase/deacetylase"/>
    <property type="match status" value="1"/>
</dbReference>
<comment type="caution">
    <text evidence="4">The sequence shown here is derived from an EMBL/GenBank/DDBJ whole genome shotgun (WGS) entry which is preliminary data.</text>
</comment>
<dbReference type="InterPro" id="IPR037138">
    <property type="entry name" value="His_deacetylse_dom_sf"/>
</dbReference>
<dbReference type="GO" id="GO:0040029">
    <property type="term" value="P:epigenetic regulation of gene expression"/>
    <property type="evidence" value="ECO:0007669"/>
    <property type="project" value="TreeGrafter"/>
</dbReference>
<dbReference type="AlphaFoldDB" id="A0A062U205"/>
<evidence type="ECO:0000313" key="5">
    <source>
        <dbReference type="Proteomes" id="UP000249123"/>
    </source>
</evidence>
<dbReference type="GO" id="GO:0004407">
    <property type="term" value="F:histone deacetylase activity"/>
    <property type="evidence" value="ECO:0007669"/>
    <property type="project" value="InterPro"/>
</dbReference>
<dbReference type="GO" id="GO:0016787">
    <property type="term" value="F:hydrolase activity"/>
    <property type="evidence" value="ECO:0007669"/>
    <property type="project" value="UniProtKB-KW"/>
</dbReference>
<feature type="domain" description="Histone deacetylase" evidence="3">
    <location>
        <begin position="22"/>
        <end position="285"/>
    </location>
</feature>
<accession>A0A328JU65</accession>
<dbReference type="EMBL" id="AWFB01000023">
    <property type="protein sequence ID" value="RAN33264.1"/>
    <property type="molecule type" value="Genomic_DNA"/>
</dbReference>
<evidence type="ECO:0000313" key="4">
    <source>
        <dbReference type="EMBL" id="RAN33264.1"/>
    </source>
</evidence>
<accession>A0A062U205</accession>
<protein>
    <recommendedName>
        <fullName evidence="3">Histone deacetylase domain-containing protein</fullName>
    </recommendedName>
</protein>
<dbReference type="Proteomes" id="UP000249123">
    <property type="component" value="Unassembled WGS sequence"/>
</dbReference>
<dbReference type="PANTHER" id="PTHR10625">
    <property type="entry name" value="HISTONE DEACETYLASE HDAC1-RELATED"/>
    <property type="match status" value="1"/>
</dbReference>
<dbReference type="CDD" id="cd09993">
    <property type="entry name" value="HDAC_classIV"/>
    <property type="match status" value="1"/>
</dbReference>
<dbReference type="eggNOG" id="COG0123">
    <property type="taxonomic scope" value="Bacteria"/>
</dbReference>
<dbReference type="InterPro" id="IPR044150">
    <property type="entry name" value="HDAC_classIV"/>
</dbReference>
<dbReference type="RefSeq" id="WP_034827694.1">
    <property type="nucleotide sequence ID" value="NZ_AWFA01000034.1"/>
</dbReference>
<proteinExistence type="inferred from homology"/>
<evidence type="ECO:0000256" key="1">
    <source>
        <dbReference type="ARBA" id="ARBA00005947"/>
    </source>
</evidence>
<sequence length="300" mass="32006">MRLPIVHHPDYDAKTVADDHRFPMRKYALVAELLREDGHDFILPGYASADELQLAHDEAYVTAILTQTLDAKAARKVGFEITPAIARRSSASVAGTILAARYALEQGAAVNLAGGSHHAGPEGGAGFCVFNDVGVAGKLLLDDHTVQRVAVIDCDVHQGDGTALIFRYDPRVFTASLHCEQNWPRDKPPSDLDIGVPKGTGDAAYLSALKELVEAALGTSPDIVFYNAGVDPHEEDRLGLLSLSDDGLKARDAYVARACRSAGVPVCGVLGGGYARDALAVARRHTFLVEAFGEALTSHR</sequence>
<dbReference type="InterPro" id="IPR023801">
    <property type="entry name" value="His_deacetylse_dom"/>
</dbReference>
<dbReference type="Gene3D" id="3.40.800.20">
    <property type="entry name" value="Histone deacetylase domain"/>
    <property type="match status" value="1"/>
</dbReference>
<dbReference type="OrthoDB" id="9808367at2"/>
<gene>
    <name evidence="4" type="ORF">HY3_02625</name>
</gene>
<dbReference type="InterPro" id="IPR000286">
    <property type="entry name" value="HDACs"/>
</dbReference>
<comment type="similarity">
    <text evidence="1">Belongs to the histone deacetylase family.</text>
</comment>
<reference evidence="4 5" key="1">
    <citation type="submission" date="2013-04" db="EMBL/GenBank/DDBJ databases">
        <title>Hyphomonas sp. T24B3 Genome Sequencing.</title>
        <authorList>
            <person name="Lai Q."/>
            <person name="Shao Z."/>
        </authorList>
    </citation>
    <scope>NUCLEOTIDE SEQUENCE [LARGE SCALE GENOMIC DNA]</scope>
    <source>
        <strain evidence="4 5">T24B3</strain>
    </source>
</reference>
<evidence type="ECO:0000259" key="3">
    <source>
        <dbReference type="Pfam" id="PF00850"/>
    </source>
</evidence>
<organism evidence="4 5">
    <name type="scientific">Hyphomonas pacifica</name>
    <dbReference type="NCBI Taxonomy" id="1280941"/>
    <lineage>
        <taxon>Bacteria</taxon>
        <taxon>Pseudomonadati</taxon>
        <taxon>Pseudomonadota</taxon>
        <taxon>Alphaproteobacteria</taxon>
        <taxon>Hyphomonadales</taxon>
        <taxon>Hyphomonadaceae</taxon>
        <taxon>Hyphomonas</taxon>
    </lineage>
</organism>
<dbReference type="Pfam" id="PF00850">
    <property type="entry name" value="Hist_deacetyl"/>
    <property type="match status" value="1"/>
</dbReference>
<dbReference type="STRING" id="1280941.HY2_03465"/>
<evidence type="ECO:0000256" key="2">
    <source>
        <dbReference type="ARBA" id="ARBA00022801"/>
    </source>
</evidence>
<dbReference type="PANTHER" id="PTHR10625:SF19">
    <property type="entry name" value="HISTONE DEACETYLASE 12"/>
    <property type="match status" value="1"/>
</dbReference>
<keyword evidence="5" id="KW-1185">Reference proteome</keyword>
<name>A0A062U205_9PROT</name>
<dbReference type="InterPro" id="IPR023696">
    <property type="entry name" value="Ureohydrolase_dom_sf"/>
</dbReference>
<keyword evidence="2" id="KW-0378">Hydrolase</keyword>